<keyword evidence="2" id="KW-1185">Reference proteome</keyword>
<name>A0A4T0WXN9_9ASCO</name>
<dbReference type="EMBL" id="SELW01000653">
    <property type="protein sequence ID" value="TID15430.1"/>
    <property type="molecule type" value="Genomic_DNA"/>
</dbReference>
<organism evidence="1 2">
    <name type="scientific">Pichia inconspicua</name>
    <dbReference type="NCBI Taxonomy" id="52247"/>
    <lineage>
        <taxon>Eukaryota</taxon>
        <taxon>Fungi</taxon>
        <taxon>Dikarya</taxon>
        <taxon>Ascomycota</taxon>
        <taxon>Saccharomycotina</taxon>
        <taxon>Pichiomycetes</taxon>
        <taxon>Pichiales</taxon>
        <taxon>Pichiaceae</taxon>
        <taxon>Pichia</taxon>
    </lineage>
</organism>
<proteinExistence type="predicted"/>
<protein>
    <submittedName>
        <fullName evidence="1">Uncharacterized protein</fullName>
    </submittedName>
</protein>
<accession>A0A4T0WXN9</accession>
<comment type="caution">
    <text evidence="1">The sequence shown here is derived from an EMBL/GenBank/DDBJ whole genome shotgun (WGS) entry which is preliminary data.</text>
</comment>
<evidence type="ECO:0000313" key="2">
    <source>
        <dbReference type="Proteomes" id="UP000307173"/>
    </source>
</evidence>
<dbReference type="AlphaFoldDB" id="A0A4T0WXN9"/>
<dbReference type="Proteomes" id="UP000307173">
    <property type="component" value="Unassembled WGS sequence"/>
</dbReference>
<evidence type="ECO:0000313" key="1">
    <source>
        <dbReference type="EMBL" id="TID15430.1"/>
    </source>
</evidence>
<gene>
    <name evidence="1" type="ORF">CANINC_004395</name>
</gene>
<sequence length="89" mass="10142">MSNTTPYTITQYIPVSIDLSYHQRYQKLHLIASDDPIHPLSNSILAVEEEENEGDTTESLILSAYTSAPLINPNPNYWHHNLNNYTSPK</sequence>
<reference evidence="1 2" key="1">
    <citation type="journal article" date="2019" name="Front. Genet.">
        <title>Whole-Genome Sequencing of the Opportunistic Yeast Pathogen Candida inconspicua Uncovers Its Hybrid Origin.</title>
        <authorList>
            <person name="Mixao V."/>
            <person name="Hansen A.P."/>
            <person name="Saus E."/>
            <person name="Boekhout T."/>
            <person name="Lass-Florl C."/>
            <person name="Gabaldon T."/>
        </authorList>
    </citation>
    <scope>NUCLEOTIDE SEQUENCE [LARGE SCALE GENOMIC DNA]</scope>
    <source>
        <strain evidence="1 2">CBS 180</strain>
    </source>
</reference>